<accession>A0A6C0J2K4</accession>
<dbReference type="AlphaFoldDB" id="A0A6C0J2K4"/>
<proteinExistence type="predicted"/>
<protein>
    <submittedName>
        <fullName evidence="1">Uncharacterized protein</fullName>
    </submittedName>
</protein>
<reference evidence="1" key="1">
    <citation type="journal article" date="2020" name="Nature">
        <title>Giant virus diversity and host interactions through global metagenomics.</title>
        <authorList>
            <person name="Schulz F."/>
            <person name="Roux S."/>
            <person name="Paez-Espino D."/>
            <person name="Jungbluth S."/>
            <person name="Walsh D.A."/>
            <person name="Denef V.J."/>
            <person name="McMahon K.D."/>
            <person name="Konstantinidis K.T."/>
            <person name="Eloe-Fadrosh E.A."/>
            <person name="Kyrpides N.C."/>
            <person name="Woyke T."/>
        </authorList>
    </citation>
    <scope>NUCLEOTIDE SEQUENCE</scope>
    <source>
        <strain evidence="1">GVMAG-M-3300025695-21</strain>
    </source>
</reference>
<organism evidence="1">
    <name type="scientific">viral metagenome</name>
    <dbReference type="NCBI Taxonomy" id="1070528"/>
    <lineage>
        <taxon>unclassified sequences</taxon>
        <taxon>metagenomes</taxon>
        <taxon>organismal metagenomes</taxon>
    </lineage>
</organism>
<dbReference type="EMBL" id="MN740298">
    <property type="protein sequence ID" value="QHT98905.1"/>
    <property type="molecule type" value="Genomic_DNA"/>
</dbReference>
<name>A0A6C0J2K4_9ZZZZ</name>
<evidence type="ECO:0000313" key="1">
    <source>
        <dbReference type="EMBL" id="QHT98905.1"/>
    </source>
</evidence>
<sequence length="241" mass="29220">MNDDGKFYSYTNKQRVNETKRLKYQHILKKYKDELNITSKENELSSYNSKSCNMTKYNDFITKKINTNDVLYKLYQNNKFRQYKWYAFINKKRTEDNMLNKIEKTYTKDSIIIIGDWSIGKQMKNFITTPNLSLKRKLQERFNVYDIDEYRTSCLNYKTEELSNNLYLPDKTNKVRKMHSILTYKMENKRNGCINRDKNGCKNIQKLFNYYMEYNERPEKYKRGYNLQKLQTALTEPSNCS</sequence>